<evidence type="ECO:0000313" key="3">
    <source>
        <dbReference type="Proteomes" id="UP000031563"/>
    </source>
</evidence>
<name>A0A0F5HTB2_BACTR</name>
<protein>
    <submittedName>
        <fullName evidence="2">Uncharacterized protein</fullName>
    </submittedName>
</protein>
<evidence type="ECO:0000256" key="1">
    <source>
        <dbReference type="SAM" id="Phobius"/>
    </source>
</evidence>
<gene>
    <name evidence="2" type="ORF">QY95_03139</name>
</gene>
<dbReference type="AlphaFoldDB" id="A0A0F5HTB2"/>
<dbReference type="RefSeq" id="WP_040036206.1">
    <property type="nucleotide sequence ID" value="NZ_JWIQ02000002.1"/>
</dbReference>
<keyword evidence="1" id="KW-0472">Membrane</keyword>
<keyword evidence="1" id="KW-1133">Transmembrane helix</keyword>
<feature type="transmembrane region" description="Helical" evidence="1">
    <location>
        <begin position="74"/>
        <end position="98"/>
    </location>
</feature>
<dbReference type="EMBL" id="JWIR02000062">
    <property type="protein sequence ID" value="KKB36275.1"/>
    <property type="molecule type" value="Genomic_DNA"/>
</dbReference>
<keyword evidence="1" id="KW-0812">Transmembrane</keyword>
<dbReference type="OrthoDB" id="2736315at2"/>
<proteinExistence type="predicted"/>
<dbReference type="Proteomes" id="UP000031563">
    <property type="component" value="Unassembled WGS sequence"/>
</dbReference>
<feature type="transmembrane region" description="Helical" evidence="1">
    <location>
        <begin position="42"/>
        <end position="62"/>
    </location>
</feature>
<sequence>MIKATAFIFITLLLATVSGVYAQSIAYFISDRMHHLQPFECLYAVTVCSWILYLSVPLQIYLFTRKGHLKKDHWLLYTFLSVSVGAFVSFWSLFVLAMSAG</sequence>
<organism evidence="2 3">
    <name type="scientific">Bacillus thermotolerans</name>
    <name type="common">Quasibacillus thermotolerans</name>
    <dbReference type="NCBI Taxonomy" id="1221996"/>
    <lineage>
        <taxon>Bacteria</taxon>
        <taxon>Bacillati</taxon>
        <taxon>Bacillota</taxon>
        <taxon>Bacilli</taxon>
        <taxon>Bacillales</taxon>
        <taxon>Bacillaceae</taxon>
        <taxon>Bacillus</taxon>
    </lineage>
</organism>
<dbReference type="STRING" id="1221996.QY95_03139"/>
<accession>A0A0F5HTB2</accession>
<reference evidence="2" key="1">
    <citation type="submission" date="2015-02" db="EMBL/GenBank/DDBJ databases">
        <title>Genome Assembly of Bacillaceae bacterium MTCC 8252.</title>
        <authorList>
            <person name="Verma A."/>
            <person name="Khatri I."/>
            <person name="Mual P."/>
            <person name="Subramanian S."/>
            <person name="Krishnamurthi S."/>
        </authorList>
    </citation>
    <scope>NUCLEOTIDE SEQUENCE [LARGE SCALE GENOMIC DNA]</scope>
    <source>
        <strain evidence="2">MTCC 8252</strain>
    </source>
</reference>
<keyword evidence="3" id="KW-1185">Reference proteome</keyword>
<evidence type="ECO:0000313" key="2">
    <source>
        <dbReference type="EMBL" id="KKB36275.1"/>
    </source>
</evidence>
<comment type="caution">
    <text evidence="2">The sequence shown here is derived from an EMBL/GenBank/DDBJ whole genome shotgun (WGS) entry which is preliminary data.</text>
</comment>